<evidence type="ECO:0000313" key="2">
    <source>
        <dbReference type="EMBL" id="CDS18634.1"/>
    </source>
</evidence>
<reference evidence="2 3" key="1">
    <citation type="journal article" date="2013" name="Nature">
        <title>The genomes of four tapeworm species reveal adaptations to parasitism.</title>
        <authorList>
            <person name="Tsai I.J."/>
            <person name="Zarowiecki M."/>
            <person name="Holroyd N."/>
            <person name="Garciarrubio A."/>
            <person name="Sanchez-Flores A."/>
            <person name="Brooks K.L."/>
            <person name="Tracey A."/>
            <person name="Bobes R.J."/>
            <person name="Fragoso G."/>
            <person name="Sciutto E."/>
            <person name="Aslett M."/>
            <person name="Beasley H."/>
            <person name="Bennett H.M."/>
            <person name="Cai J."/>
            <person name="Camicia F."/>
            <person name="Clark R."/>
            <person name="Cucher M."/>
            <person name="De Silva N."/>
            <person name="Day T.A."/>
            <person name="Deplazes P."/>
            <person name="Estrada K."/>
            <person name="Fernandez C."/>
            <person name="Holland P.W."/>
            <person name="Hou J."/>
            <person name="Hu S."/>
            <person name="Huckvale T."/>
            <person name="Hung S.S."/>
            <person name="Kamenetzky L."/>
            <person name="Keane J.A."/>
            <person name="Kiss F."/>
            <person name="Koziol U."/>
            <person name="Lambert O."/>
            <person name="Liu K."/>
            <person name="Luo X."/>
            <person name="Luo Y."/>
            <person name="Macchiaroli N."/>
            <person name="Nichol S."/>
            <person name="Paps J."/>
            <person name="Parkinson J."/>
            <person name="Pouchkina-Stantcheva N."/>
            <person name="Riddiford N."/>
            <person name="Rosenzvit M."/>
            <person name="Salinas G."/>
            <person name="Wasmuth J.D."/>
            <person name="Zamanian M."/>
            <person name="Zheng Y."/>
            <person name="Cai X."/>
            <person name="Soberon X."/>
            <person name="Olson P.D."/>
            <person name="Laclette J.P."/>
            <person name="Brehm K."/>
            <person name="Berriman M."/>
            <person name="Garciarrubio A."/>
            <person name="Bobes R.J."/>
            <person name="Fragoso G."/>
            <person name="Sanchez-Flores A."/>
            <person name="Estrada K."/>
            <person name="Cevallos M.A."/>
            <person name="Morett E."/>
            <person name="Gonzalez V."/>
            <person name="Portillo T."/>
            <person name="Ochoa-Leyva A."/>
            <person name="Jose M.V."/>
            <person name="Sciutto E."/>
            <person name="Landa A."/>
            <person name="Jimenez L."/>
            <person name="Valdes V."/>
            <person name="Carrero J.C."/>
            <person name="Larralde C."/>
            <person name="Morales-Montor J."/>
            <person name="Limon-Lason J."/>
            <person name="Soberon X."/>
            <person name="Laclette J.P."/>
        </authorList>
    </citation>
    <scope>NUCLEOTIDE SEQUENCE [LARGE SCALE GENOMIC DNA]</scope>
</reference>
<keyword evidence="1" id="KW-0472">Membrane</keyword>
<keyword evidence="1" id="KW-0812">Transmembrane</keyword>
<dbReference type="EMBL" id="LK028578">
    <property type="protein sequence ID" value="CDS18634.1"/>
    <property type="molecule type" value="Genomic_DNA"/>
</dbReference>
<proteinExistence type="predicted"/>
<reference evidence="4" key="3">
    <citation type="submission" date="2020-10" db="UniProtKB">
        <authorList>
            <consortium name="WormBaseParasite"/>
        </authorList>
    </citation>
    <scope>IDENTIFICATION</scope>
</reference>
<reference evidence="2" key="2">
    <citation type="submission" date="2014-06" db="EMBL/GenBank/DDBJ databases">
        <authorList>
            <person name="Aslett M."/>
        </authorList>
    </citation>
    <scope>NUCLEOTIDE SEQUENCE</scope>
</reference>
<dbReference type="WBParaSite" id="EgrG_000643000">
    <property type="protein sequence ID" value="EgrG_000643000"/>
    <property type="gene ID" value="EgrG_000643000"/>
</dbReference>
<evidence type="ECO:0000313" key="3">
    <source>
        <dbReference type="Proteomes" id="UP000492820"/>
    </source>
</evidence>
<feature type="transmembrane region" description="Helical" evidence="1">
    <location>
        <begin position="30"/>
        <end position="55"/>
    </location>
</feature>
<dbReference type="AlphaFoldDB" id="A0A068WJJ7"/>
<keyword evidence="1" id="KW-1133">Transmembrane helix</keyword>
<accession>A0A068WJJ7</accession>
<organism evidence="2">
    <name type="scientific">Echinococcus granulosus</name>
    <name type="common">Hydatid tapeworm</name>
    <dbReference type="NCBI Taxonomy" id="6210"/>
    <lineage>
        <taxon>Eukaryota</taxon>
        <taxon>Metazoa</taxon>
        <taxon>Spiralia</taxon>
        <taxon>Lophotrochozoa</taxon>
        <taxon>Platyhelminthes</taxon>
        <taxon>Cestoda</taxon>
        <taxon>Eucestoda</taxon>
        <taxon>Cyclophyllidea</taxon>
        <taxon>Taeniidae</taxon>
        <taxon>Echinococcus</taxon>
        <taxon>Echinococcus granulosus group</taxon>
    </lineage>
</organism>
<gene>
    <name evidence="2" type="ORF">EgrG_000643000</name>
</gene>
<name>A0A068WJJ7_ECHGR</name>
<sequence>MLVPAFIIRLCPTHIAPFFYSRYSAVKNSIYIWILLITQALAPLFVCGFSFRLLVVLRHVRITRFALELLFSFDFFYKQLHSRAHVDACALICTHVLHTHCIY</sequence>
<evidence type="ECO:0000313" key="4">
    <source>
        <dbReference type="WBParaSite" id="EgrG_000643000"/>
    </source>
</evidence>
<protein>
    <submittedName>
        <fullName evidence="2 4">Expressed protein</fullName>
    </submittedName>
</protein>
<evidence type="ECO:0000256" key="1">
    <source>
        <dbReference type="SAM" id="Phobius"/>
    </source>
</evidence>
<dbReference type="Proteomes" id="UP000492820">
    <property type="component" value="Unassembled WGS sequence"/>
</dbReference>